<dbReference type="InterPro" id="IPR037185">
    <property type="entry name" value="EmrE-like"/>
</dbReference>
<dbReference type="SUPFAM" id="SSF103481">
    <property type="entry name" value="Multidrug resistance efflux transporter EmrE"/>
    <property type="match status" value="2"/>
</dbReference>
<dbReference type="PANTHER" id="PTHR22911:SF6">
    <property type="entry name" value="SOLUTE CARRIER FAMILY 35 MEMBER G1"/>
    <property type="match status" value="1"/>
</dbReference>
<organism evidence="7 8">
    <name type="scientific">Halarcobacter bivalviorum</name>
    <dbReference type="NCBI Taxonomy" id="663364"/>
    <lineage>
        <taxon>Bacteria</taxon>
        <taxon>Pseudomonadati</taxon>
        <taxon>Campylobacterota</taxon>
        <taxon>Epsilonproteobacteria</taxon>
        <taxon>Campylobacterales</taxon>
        <taxon>Arcobacteraceae</taxon>
        <taxon>Halarcobacter</taxon>
    </lineage>
</organism>
<evidence type="ECO:0000256" key="4">
    <source>
        <dbReference type="ARBA" id="ARBA00023136"/>
    </source>
</evidence>
<evidence type="ECO:0000313" key="8">
    <source>
        <dbReference type="Proteomes" id="UP000289193"/>
    </source>
</evidence>
<evidence type="ECO:0000259" key="6">
    <source>
        <dbReference type="Pfam" id="PF00892"/>
    </source>
</evidence>
<feature type="transmembrane region" description="Helical" evidence="5">
    <location>
        <begin position="112"/>
        <end position="128"/>
    </location>
</feature>
<dbReference type="AlphaFoldDB" id="A0AAX2A8M6"/>
<evidence type="ECO:0000256" key="1">
    <source>
        <dbReference type="ARBA" id="ARBA00004141"/>
    </source>
</evidence>
<keyword evidence="4 5" id="KW-0472">Membrane</keyword>
<dbReference type="InterPro" id="IPR000620">
    <property type="entry name" value="EamA_dom"/>
</dbReference>
<feature type="transmembrane region" description="Helical" evidence="5">
    <location>
        <begin position="259"/>
        <end position="276"/>
    </location>
</feature>
<protein>
    <recommendedName>
        <fullName evidence="6">EamA domain-containing protein</fullName>
    </recommendedName>
</protein>
<feature type="transmembrane region" description="Helical" evidence="5">
    <location>
        <begin position="168"/>
        <end position="187"/>
    </location>
</feature>
<feature type="transmembrane region" description="Helical" evidence="5">
    <location>
        <begin position="87"/>
        <end position="105"/>
    </location>
</feature>
<dbReference type="GO" id="GO:0016020">
    <property type="term" value="C:membrane"/>
    <property type="evidence" value="ECO:0007669"/>
    <property type="project" value="UniProtKB-SubCell"/>
</dbReference>
<feature type="transmembrane region" description="Helical" evidence="5">
    <location>
        <begin position="234"/>
        <end position="253"/>
    </location>
</feature>
<feature type="domain" description="EamA" evidence="6">
    <location>
        <begin position="138"/>
        <end position="276"/>
    </location>
</feature>
<dbReference type="Proteomes" id="UP000289193">
    <property type="component" value="Unassembled WGS sequence"/>
</dbReference>
<feature type="domain" description="EamA" evidence="6">
    <location>
        <begin position="1"/>
        <end position="128"/>
    </location>
</feature>
<feature type="transmembrane region" description="Helical" evidence="5">
    <location>
        <begin position="134"/>
        <end position="156"/>
    </location>
</feature>
<evidence type="ECO:0000313" key="7">
    <source>
        <dbReference type="EMBL" id="RXK09997.1"/>
    </source>
</evidence>
<gene>
    <name evidence="7" type="ORF">CRV05_06345</name>
</gene>
<evidence type="ECO:0000256" key="2">
    <source>
        <dbReference type="ARBA" id="ARBA00022692"/>
    </source>
</evidence>
<name>A0AAX2A8M6_9BACT</name>
<keyword evidence="3 5" id="KW-1133">Transmembrane helix</keyword>
<dbReference type="PANTHER" id="PTHR22911">
    <property type="entry name" value="ACYL-MALONYL CONDENSING ENZYME-RELATED"/>
    <property type="match status" value="1"/>
</dbReference>
<dbReference type="EMBL" id="PDKM01000003">
    <property type="protein sequence ID" value="RXK09997.1"/>
    <property type="molecule type" value="Genomic_DNA"/>
</dbReference>
<reference evidence="7 8" key="1">
    <citation type="submission" date="2017-10" db="EMBL/GenBank/DDBJ databases">
        <title>Genomics of the genus Arcobacter.</title>
        <authorList>
            <person name="Perez-Cataluna A."/>
            <person name="Figueras M.J."/>
        </authorList>
    </citation>
    <scope>NUCLEOTIDE SEQUENCE [LARGE SCALE GENOMIC DNA]</scope>
    <source>
        <strain evidence="7 8">CECT 7835</strain>
    </source>
</reference>
<keyword evidence="8" id="KW-1185">Reference proteome</keyword>
<evidence type="ECO:0000256" key="3">
    <source>
        <dbReference type="ARBA" id="ARBA00022989"/>
    </source>
</evidence>
<dbReference type="Pfam" id="PF00892">
    <property type="entry name" value="EamA"/>
    <property type="match status" value="2"/>
</dbReference>
<feature type="transmembrane region" description="Helical" evidence="5">
    <location>
        <begin position="202"/>
        <end position="222"/>
    </location>
</feature>
<dbReference type="RefSeq" id="WP_114840186.1">
    <property type="nucleotide sequence ID" value="NZ_CP031217.1"/>
</dbReference>
<accession>A0AAX2A8M6</accession>
<comment type="caution">
    <text evidence="7">The sequence shown here is derived from an EMBL/GenBank/DDBJ whole genome shotgun (WGS) entry which is preliminary data.</text>
</comment>
<keyword evidence="2 5" id="KW-0812">Transmembrane</keyword>
<feature type="transmembrane region" description="Helical" evidence="5">
    <location>
        <begin position="28"/>
        <end position="46"/>
    </location>
</feature>
<feature type="transmembrane region" description="Helical" evidence="5">
    <location>
        <begin position="58"/>
        <end position="81"/>
    </location>
</feature>
<evidence type="ECO:0000256" key="5">
    <source>
        <dbReference type="SAM" id="Phobius"/>
    </source>
</evidence>
<comment type="subcellular location">
    <subcellularLocation>
        <location evidence="1">Membrane</location>
        <topology evidence="1">Multi-pass membrane protein</topology>
    </subcellularLocation>
</comment>
<sequence length="284" mass="32399">MLLMLIAVLVIPFSDAIGKWLSTTYSPMQITFFRFFLQAILIYFIAKILRKKIASFKWIYFFLAVFISSCMFLLFWGLMYLPLANNIALFFIEPLILTLLSIIFLKEKVSKELVFVLIIGFIGTLVIIRPNWSAYGTAAILPILAAVFYALYLMAIRVSKDIKDIVSMQFWIGFLASIFIGIIYLVLKPFEIEVIAFQPFEISTWWLLLSLTVITVVTQFLISKALYYANASLLASFQYLEIISATLLGWLIFSDIPDSITMLGAVIVIFSGVYLIKVERSIKS</sequence>
<proteinExistence type="predicted"/>